<accession>A0ACD4NJ74</accession>
<organism evidence="1 2">
    <name type="scientific">Antarcticirhabdus aurantiaca</name>
    <dbReference type="NCBI Taxonomy" id="2606717"/>
    <lineage>
        <taxon>Bacteria</taxon>
        <taxon>Pseudomonadati</taxon>
        <taxon>Pseudomonadota</taxon>
        <taxon>Alphaproteobacteria</taxon>
        <taxon>Hyphomicrobiales</taxon>
        <taxon>Aurantimonadaceae</taxon>
        <taxon>Antarcticirhabdus</taxon>
    </lineage>
</organism>
<dbReference type="Proteomes" id="UP001163223">
    <property type="component" value="Chromosome"/>
</dbReference>
<evidence type="ECO:0000313" key="1">
    <source>
        <dbReference type="EMBL" id="WAJ26943.1"/>
    </source>
</evidence>
<name>A0ACD4NJ74_9HYPH</name>
<evidence type="ECO:0000313" key="2">
    <source>
        <dbReference type="Proteomes" id="UP001163223"/>
    </source>
</evidence>
<gene>
    <name evidence="1" type="ORF">OXU80_19035</name>
</gene>
<keyword evidence="2" id="KW-1185">Reference proteome</keyword>
<proteinExistence type="predicted"/>
<reference evidence="1" key="1">
    <citation type="submission" date="2022-11" db="EMBL/GenBank/DDBJ databases">
        <title>beta-Carotene-producing bacterium, Jeongeuplla avenae sp. nov., alleviates the salt stress of Arabidopsis seedlings.</title>
        <authorList>
            <person name="Jiang L."/>
            <person name="Lee J."/>
        </authorList>
    </citation>
    <scope>NUCLEOTIDE SEQUENCE</scope>
    <source>
        <strain evidence="1">DY_R2A_6</strain>
    </source>
</reference>
<sequence length="343" mass="34724">MATIRGTARTETINGTTSSDTIYTGGGDDTVYGNGGNDHVIAYTGNVTVVMGGRYISQYTIVETGTGNDTIQLSTSVLNIVNSGEGNDTIYGTNSTEERITTGGGDDLVILGGGGKDTVSTGSGADTVNASGIYTSLDIDTSIGNDVVMLGNVIQTALVNVGDGDDVILLDQYPFGYNKIAGGAGFDIIAATQNNATLNIASISGIEMITSQGRAAFDITLDGGKYGDPAPSAGSVNVFDFSATQLVGVRSITGSSLNEAILMNGAYNGDNPALASNDRIASGGGDDLVHAGYGHDIIDAGTGNDTVYGGGGSDLFFTQAASASASTLTVMDFNGQFDVACPR</sequence>
<protein>
    <submittedName>
        <fullName evidence="1">Calcium-binding protein</fullName>
    </submittedName>
</protein>
<dbReference type="EMBL" id="CP113520">
    <property type="protein sequence ID" value="WAJ26943.1"/>
    <property type="molecule type" value="Genomic_DNA"/>
</dbReference>